<reference evidence="2 3" key="1">
    <citation type="submission" date="2018-08" db="EMBL/GenBank/DDBJ databases">
        <title>Chitinophaga sp. K20C18050901, a novel bacterium isolated from forest soil.</title>
        <authorList>
            <person name="Wang C."/>
        </authorList>
    </citation>
    <scope>NUCLEOTIDE SEQUENCE [LARGE SCALE GENOMIC DNA]</scope>
    <source>
        <strain evidence="2 3">K20C18050901</strain>
    </source>
</reference>
<organism evidence="2 3">
    <name type="scientific">Chitinophaga silvisoli</name>
    <dbReference type="NCBI Taxonomy" id="2291814"/>
    <lineage>
        <taxon>Bacteria</taxon>
        <taxon>Pseudomonadati</taxon>
        <taxon>Bacteroidota</taxon>
        <taxon>Chitinophagia</taxon>
        <taxon>Chitinophagales</taxon>
        <taxon>Chitinophagaceae</taxon>
        <taxon>Chitinophaga</taxon>
    </lineage>
</organism>
<keyword evidence="2" id="KW-0489">Methyltransferase</keyword>
<dbReference type="GO" id="GO:0032259">
    <property type="term" value="P:methylation"/>
    <property type="evidence" value="ECO:0007669"/>
    <property type="project" value="UniProtKB-KW"/>
</dbReference>
<keyword evidence="3" id="KW-1185">Reference proteome</keyword>
<comment type="caution">
    <text evidence="2">The sequence shown here is derived from an EMBL/GenBank/DDBJ whole genome shotgun (WGS) entry which is preliminary data.</text>
</comment>
<dbReference type="OrthoDB" id="214902at2"/>
<dbReference type="GO" id="GO:0008168">
    <property type="term" value="F:methyltransferase activity"/>
    <property type="evidence" value="ECO:0007669"/>
    <property type="project" value="UniProtKB-KW"/>
</dbReference>
<feature type="domain" description="TfoX N-terminal" evidence="1">
    <location>
        <begin position="12"/>
        <end position="99"/>
    </location>
</feature>
<accession>A0A3E1NWM5</accession>
<dbReference type="SUPFAM" id="SSF159894">
    <property type="entry name" value="YgaC/TfoX-N like"/>
    <property type="match status" value="1"/>
</dbReference>
<keyword evidence="2" id="KW-0808">Transferase</keyword>
<dbReference type="InterPro" id="IPR007076">
    <property type="entry name" value="TfoX_N"/>
</dbReference>
<evidence type="ECO:0000313" key="3">
    <source>
        <dbReference type="Proteomes" id="UP000261174"/>
    </source>
</evidence>
<dbReference type="AlphaFoldDB" id="A0A3E1NWM5"/>
<proteinExistence type="predicted"/>
<dbReference type="Pfam" id="PF04993">
    <property type="entry name" value="TfoX_N"/>
    <property type="match status" value="1"/>
</dbReference>
<name>A0A3E1NWM5_9BACT</name>
<sequence>MDNELLANRIRERLEDLPNLKELRMMGGLTFMYNDKILVGVYKGDMMVRIDPAKQDEVLERNGCRQMEFNRPMKGYVLVDETGMRTKGDFDYWIELALAYNPMAKSAKKKKK</sequence>
<dbReference type="EMBL" id="QTJV01000009">
    <property type="protein sequence ID" value="RFM32322.1"/>
    <property type="molecule type" value="Genomic_DNA"/>
</dbReference>
<gene>
    <name evidence="2" type="ORF">DXN04_21790</name>
</gene>
<dbReference type="Proteomes" id="UP000261174">
    <property type="component" value="Unassembled WGS sequence"/>
</dbReference>
<dbReference type="RefSeq" id="WP_116855515.1">
    <property type="nucleotide sequence ID" value="NZ_QTJV01000009.1"/>
</dbReference>
<evidence type="ECO:0000313" key="2">
    <source>
        <dbReference type="EMBL" id="RFM32322.1"/>
    </source>
</evidence>
<dbReference type="Gene3D" id="3.30.1460.30">
    <property type="entry name" value="YgaC/TfoX-N like chaperone"/>
    <property type="match status" value="1"/>
</dbReference>
<protein>
    <submittedName>
        <fullName evidence="2">RNA methyltransferase</fullName>
    </submittedName>
</protein>
<evidence type="ECO:0000259" key="1">
    <source>
        <dbReference type="Pfam" id="PF04993"/>
    </source>
</evidence>